<evidence type="ECO:0000313" key="2">
    <source>
        <dbReference type="Proteomes" id="UP000241769"/>
    </source>
</evidence>
<accession>A0A2P6N5T2</accession>
<dbReference type="AlphaFoldDB" id="A0A2P6N5T2"/>
<comment type="caution">
    <text evidence="1">The sequence shown here is derived from an EMBL/GenBank/DDBJ whole genome shotgun (WGS) entry which is preliminary data.</text>
</comment>
<dbReference type="EMBL" id="MDYQ01000188">
    <property type="protein sequence ID" value="PRP79311.1"/>
    <property type="molecule type" value="Genomic_DNA"/>
</dbReference>
<proteinExistence type="predicted"/>
<keyword evidence="2" id="KW-1185">Reference proteome</keyword>
<dbReference type="Proteomes" id="UP000241769">
    <property type="component" value="Unassembled WGS sequence"/>
</dbReference>
<dbReference type="InParanoid" id="A0A2P6N5T2"/>
<organism evidence="1 2">
    <name type="scientific">Planoprotostelium fungivorum</name>
    <dbReference type="NCBI Taxonomy" id="1890364"/>
    <lineage>
        <taxon>Eukaryota</taxon>
        <taxon>Amoebozoa</taxon>
        <taxon>Evosea</taxon>
        <taxon>Variosea</taxon>
        <taxon>Cavosteliida</taxon>
        <taxon>Cavosteliaceae</taxon>
        <taxon>Planoprotostelium</taxon>
    </lineage>
</organism>
<evidence type="ECO:0000313" key="1">
    <source>
        <dbReference type="EMBL" id="PRP79311.1"/>
    </source>
</evidence>
<gene>
    <name evidence="1" type="ORF">PROFUN_13005</name>
</gene>
<reference evidence="1 2" key="1">
    <citation type="journal article" date="2018" name="Genome Biol. Evol.">
        <title>Multiple Roots of Fruiting Body Formation in Amoebozoa.</title>
        <authorList>
            <person name="Hillmann F."/>
            <person name="Forbes G."/>
            <person name="Novohradska S."/>
            <person name="Ferling I."/>
            <person name="Riege K."/>
            <person name="Groth M."/>
            <person name="Westermann M."/>
            <person name="Marz M."/>
            <person name="Spaller T."/>
            <person name="Winckler T."/>
            <person name="Schaap P."/>
            <person name="Glockner G."/>
        </authorList>
    </citation>
    <scope>NUCLEOTIDE SEQUENCE [LARGE SCALE GENOMIC DNA]</scope>
    <source>
        <strain evidence="1 2">Jena</strain>
    </source>
</reference>
<name>A0A2P6N5T2_9EUKA</name>
<protein>
    <submittedName>
        <fullName evidence="1">Uncharacterized protein</fullName>
    </submittedName>
</protein>
<sequence>MKFFKFPSEPAQLPFYNAPSPLSVSSLPLSLHHIQPPSFFFLVGHLTYFLELFRCIQAQRYYSGEGQWCVYGHRSFRTATCGRLYVEFEERGTFYCPNSTEYGFAPQYGLSGQHLREKRLEPSYLER</sequence>